<evidence type="ECO:0000313" key="2">
    <source>
        <dbReference type="EMBL" id="MCM2532568.1"/>
    </source>
</evidence>
<comment type="caution">
    <text evidence="2">The sequence shown here is derived from an EMBL/GenBank/DDBJ whole genome shotgun (WGS) entry which is preliminary data.</text>
</comment>
<dbReference type="PANTHER" id="PTHR46577:SF1">
    <property type="entry name" value="HTH-TYPE TRANSCRIPTIONAL REGULATORY PROTEIN GABR"/>
    <property type="match status" value="1"/>
</dbReference>
<dbReference type="InterPro" id="IPR015421">
    <property type="entry name" value="PyrdxlP-dep_Trfase_major"/>
</dbReference>
<protein>
    <submittedName>
        <fullName evidence="2">PLP-dependent aminotransferase family protein</fullName>
    </submittedName>
</protein>
<dbReference type="PANTHER" id="PTHR46577">
    <property type="entry name" value="HTH-TYPE TRANSCRIPTIONAL REGULATORY PROTEIN GABR"/>
    <property type="match status" value="1"/>
</dbReference>
<gene>
    <name evidence="2" type="ORF">NDK43_09435</name>
</gene>
<dbReference type="InterPro" id="IPR004839">
    <property type="entry name" value="Aminotransferase_I/II_large"/>
</dbReference>
<dbReference type="Pfam" id="PF00155">
    <property type="entry name" value="Aminotran_1_2"/>
    <property type="match status" value="1"/>
</dbReference>
<dbReference type="Proteomes" id="UP001523262">
    <property type="component" value="Unassembled WGS sequence"/>
</dbReference>
<evidence type="ECO:0000259" key="1">
    <source>
        <dbReference type="Pfam" id="PF00155"/>
    </source>
</evidence>
<sequence length="307" mass="34735">MSCSADQIILSAGTQTAISLLCQLLGLTNKEVAMENPGYDGVRFVFESHQCTLVPISIESDGINLDELEESSAKCTYVTPSHQFPLGMILPIQKRIKLLQWAARNQSYIIEDDYDGEFRYQGQPIPSLKSLDTNDNVIYLGTFSKAFLPAARVSYMVLPVALIKRFHSEFFFFNQTVSPLIQEALNRFMMEGHFSRHIRKMRKIYQGKQKAILEAIKLFFGDHVRVIGQKAGLHILVEFKGIDSRELVSKAKELGVTIYLTEKYWMKNPSYSSQPIILGYGGLKEEAIHIGIQKLACAFAESRRIPD</sequence>
<dbReference type="SUPFAM" id="SSF53383">
    <property type="entry name" value="PLP-dependent transferases"/>
    <property type="match status" value="1"/>
</dbReference>
<dbReference type="Gene3D" id="3.40.640.10">
    <property type="entry name" value="Type I PLP-dependent aspartate aminotransferase-like (Major domain)"/>
    <property type="match status" value="1"/>
</dbReference>
<dbReference type="InterPro" id="IPR015424">
    <property type="entry name" value="PyrdxlP-dep_Trfase"/>
</dbReference>
<dbReference type="CDD" id="cd00609">
    <property type="entry name" value="AAT_like"/>
    <property type="match status" value="1"/>
</dbReference>
<organism evidence="2 3">
    <name type="scientific">Neobacillus pocheonensis</name>
    <dbReference type="NCBI Taxonomy" id="363869"/>
    <lineage>
        <taxon>Bacteria</taxon>
        <taxon>Bacillati</taxon>
        <taxon>Bacillota</taxon>
        <taxon>Bacilli</taxon>
        <taxon>Bacillales</taxon>
        <taxon>Bacillaceae</taxon>
        <taxon>Neobacillus</taxon>
    </lineage>
</organism>
<evidence type="ECO:0000313" key="3">
    <source>
        <dbReference type="Proteomes" id="UP001523262"/>
    </source>
</evidence>
<proteinExistence type="predicted"/>
<dbReference type="GO" id="GO:0008483">
    <property type="term" value="F:transaminase activity"/>
    <property type="evidence" value="ECO:0007669"/>
    <property type="project" value="UniProtKB-KW"/>
</dbReference>
<keyword evidence="3" id="KW-1185">Reference proteome</keyword>
<reference evidence="2 3" key="1">
    <citation type="submission" date="2022-06" db="EMBL/GenBank/DDBJ databases">
        <authorList>
            <person name="Jeon C.O."/>
        </authorList>
    </citation>
    <scope>NUCLEOTIDE SEQUENCE [LARGE SCALE GENOMIC DNA]</scope>
    <source>
        <strain evidence="2 3">KCTC 13943</strain>
    </source>
</reference>
<keyword evidence="2" id="KW-0808">Transferase</keyword>
<feature type="domain" description="Aminotransferase class I/classII large" evidence="1">
    <location>
        <begin position="6"/>
        <end position="250"/>
    </location>
</feature>
<keyword evidence="2" id="KW-0032">Aminotransferase</keyword>
<accession>A0ABT0WAG3</accession>
<name>A0ABT0WAG3_9BACI</name>
<dbReference type="InterPro" id="IPR051446">
    <property type="entry name" value="HTH_trans_reg/aminotransferase"/>
</dbReference>
<dbReference type="EMBL" id="JAMQCR010000001">
    <property type="protein sequence ID" value="MCM2532568.1"/>
    <property type="molecule type" value="Genomic_DNA"/>
</dbReference>